<comment type="caution">
    <text evidence="10">Lacks conserved residue(s) required for the propagation of feature annotation.</text>
</comment>
<evidence type="ECO:0000256" key="5">
    <source>
        <dbReference type="ARBA" id="ARBA00022694"/>
    </source>
</evidence>
<comment type="catalytic activity">
    <reaction evidence="9 10 11">
        <text>adenosine(37) in tRNA + dimethylallyl diphosphate = N(6)-dimethylallyladenosine(37) in tRNA + diphosphate</text>
        <dbReference type="Rhea" id="RHEA:26482"/>
        <dbReference type="Rhea" id="RHEA-COMP:10162"/>
        <dbReference type="Rhea" id="RHEA-COMP:10375"/>
        <dbReference type="ChEBI" id="CHEBI:33019"/>
        <dbReference type="ChEBI" id="CHEBI:57623"/>
        <dbReference type="ChEBI" id="CHEBI:74411"/>
        <dbReference type="ChEBI" id="CHEBI:74415"/>
        <dbReference type="EC" id="2.5.1.75"/>
    </reaction>
</comment>
<evidence type="ECO:0000256" key="7">
    <source>
        <dbReference type="ARBA" id="ARBA00022840"/>
    </source>
</evidence>
<sequence length="307" mass="34917">MKKLITIVGPTAVGKTDLTLALAKGYNGEVISGDAYQVYKQLNIGTAKPTTDELAAVPHHLINILEPDDDYSVSIFQQQAKSLIDQLNDKHVVPILSGGTGLYVQSLLENYNFNDIKPNTKLRIELDELYTQYGVDGLREYAQNLAEKGGIEIKYTDKHRLYRAIELMTAGDYKSLIKQTKEGLSYKGPVIGLQRERSDLYDRINRRVEIMFEKGLVDEVKQLLKNGVNPNCQAFKGIGYKEVVQYLEGLISYDACVDLIQKNTRHFAKRQITWYKRMPYIEWITIDSQTTEAEIYGMACNIIDSRF</sequence>
<comment type="caution">
    <text evidence="14">The sequence shown here is derived from an EMBL/GenBank/DDBJ whole genome shotgun (WGS) entry which is preliminary data.</text>
</comment>
<dbReference type="NCBIfam" id="TIGR00174">
    <property type="entry name" value="miaA"/>
    <property type="match status" value="1"/>
</dbReference>
<protein>
    <recommendedName>
        <fullName evidence="10">tRNA dimethylallyltransferase</fullName>
        <ecNumber evidence="10">2.5.1.75</ecNumber>
    </recommendedName>
    <alternativeName>
        <fullName evidence="10">Dimethylallyl diphosphate:tRNA dimethylallyltransferase</fullName>
        <shortName evidence="10">DMAPP:tRNA dimethylallyltransferase</shortName>
        <shortName evidence="10">DMATase</shortName>
    </alternativeName>
    <alternativeName>
        <fullName evidence="10">Isopentenyl-diphosphate:tRNA isopentenyltransferase</fullName>
        <shortName evidence="10">IPP transferase</shortName>
        <shortName evidence="10">IPPT</shortName>
        <shortName evidence="10">IPTase</shortName>
    </alternativeName>
</protein>
<dbReference type="EC" id="2.5.1.75" evidence="10"/>
<evidence type="ECO:0000256" key="1">
    <source>
        <dbReference type="ARBA" id="ARBA00001946"/>
    </source>
</evidence>
<evidence type="ECO:0000256" key="13">
    <source>
        <dbReference type="RuleBase" id="RU003785"/>
    </source>
</evidence>
<dbReference type="RefSeq" id="WP_060807461.1">
    <property type="nucleotide sequence ID" value="NZ_KQ958067.1"/>
</dbReference>
<dbReference type="GO" id="GO:0005524">
    <property type="term" value="F:ATP binding"/>
    <property type="evidence" value="ECO:0007669"/>
    <property type="project" value="UniProtKB-UniRule"/>
</dbReference>
<feature type="binding site" evidence="10">
    <location>
        <begin position="11"/>
        <end position="16"/>
    </location>
    <ligand>
        <name>substrate</name>
    </ligand>
</feature>
<evidence type="ECO:0000256" key="6">
    <source>
        <dbReference type="ARBA" id="ARBA00022741"/>
    </source>
</evidence>
<evidence type="ECO:0000256" key="8">
    <source>
        <dbReference type="ARBA" id="ARBA00022842"/>
    </source>
</evidence>
<dbReference type="GO" id="GO:0052381">
    <property type="term" value="F:tRNA dimethylallyltransferase activity"/>
    <property type="evidence" value="ECO:0007669"/>
    <property type="project" value="UniProtKB-UniRule"/>
</dbReference>
<feature type="binding site" evidence="10">
    <location>
        <begin position="9"/>
        <end position="16"/>
    </location>
    <ligand>
        <name>ATP</name>
        <dbReference type="ChEBI" id="CHEBI:30616"/>
    </ligand>
</feature>
<evidence type="ECO:0000256" key="4">
    <source>
        <dbReference type="ARBA" id="ARBA00022679"/>
    </source>
</evidence>
<dbReference type="HAMAP" id="MF_00185">
    <property type="entry name" value="IPP_trans"/>
    <property type="match status" value="1"/>
</dbReference>
<keyword evidence="5 10" id="KW-0819">tRNA processing</keyword>
<feature type="site" description="Interaction with substrate tRNA" evidence="10">
    <location>
        <position position="100"/>
    </location>
</feature>
<evidence type="ECO:0000256" key="11">
    <source>
        <dbReference type="RuleBase" id="RU003783"/>
    </source>
</evidence>
<dbReference type="Gene3D" id="3.40.50.300">
    <property type="entry name" value="P-loop containing nucleotide triphosphate hydrolases"/>
    <property type="match status" value="2"/>
</dbReference>
<feature type="site" description="Interaction with substrate tRNA" evidence="10">
    <location>
        <position position="123"/>
    </location>
</feature>
<evidence type="ECO:0000256" key="10">
    <source>
        <dbReference type="HAMAP-Rule" id="MF_00185"/>
    </source>
</evidence>
<dbReference type="PANTHER" id="PTHR11088:SF60">
    <property type="entry name" value="TRNA DIMETHYLALLYLTRANSFERASE"/>
    <property type="match status" value="1"/>
</dbReference>
<evidence type="ECO:0000313" key="15">
    <source>
        <dbReference type="Proteomes" id="UP000070226"/>
    </source>
</evidence>
<evidence type="ECO:0000256" key="3">
    <source>
        <dbReference type="ARBA" id="ARBA00005842"/>
    </source>
</evidence>
<dbReference type="InterPro" id="IPR027417">
    <property type="entry name" value="P-loop_NTPase"/>
</dbReference>
<reference evidence="14 15" key="1">
    <citation type="submission" date="2016-01" db="EMBL/GenBank/DDBJ databases">
        <authorList>
            <person name="Oliw E.H."/>
        </authorList>
    </citation>
    <scope>NUCLEOTIDE SEQUENCE [LARGE SCALE GENOMIC DNA]</scope>
    <source>
        <strain evidence="14 15">CMW7756B</strain>
    </source>
</reference>
<comment type="subunit">
    <text evidence="10">Monomer.</text>
</comment>
<dbReference type="Proteomes" id="UP000070226">
    <property type="component" value="Unassembled WGS sequence"/>
</dbReference>
<comment type="cofactor">
    <cofactor evidence="1 10">
        <name>Mg(2+)</name>
        <dbReference type="ChEBI" id="CHEBI:18420"/>
    </cofactor>
</comment>
<dbReference type="InterPro" id="IPR018022">
    <property type="entry name" value="IPT"/>
</dbReference>
<dbReference type="STRING" id="39777.B7L28_04235"/>
<proteinExistence type="inferred from homology"/>
<dbReference type="Pfam" id="PF01715">
    <property type="entry name" value="IPPT"/>
    <property type="match status" value="1"/>
</dbReference>
<keyword evidence="6 10" id="KW-0547">Nucleotide-binding</keyword>
<dbReference type="EMBL" id="LRQT01000020">
    <property type="protein sequence ID" value="KXA64685.1"/>
    <property type="molecule type" value="Genomic_DNA"/>
</dbReference>
<comment type="similarity">
    <text evidence="3 10 13">Belongs to the IPP transferase family.</text>
</comment>
<evidence type="ECO:0000256" key="12">
    <source>
        <dbReference type="RuleBase" id="RU003784"/>
    </source>
</evidence>
<keyword evidence="8 10" id="KW-0460">Magnesium</keyword>
<organism evidence="14">
    <name type="scientific">Veillonella atypica</name>
    <dbReference type="NCBI Taxonomy" id="39777"/>
    <lineage>
        <taxon>Bacteria</taxon>
        <taxon>Bacillati</taxon>
        <taxon>Bacillota</taxon>
        <taxon>Negativicutes</taxon>
        <taxon>Veillonellales</taxon>
        <taxon>Veillonellaceae</taxon>
        <taxon>Veillonella</taxon>
    </lineage>
</organism>
<dbReference type="SUPFAM" id="SSF52540">
    <property type="entry name" value="P-loop containing nucleoside triphosphate hydrolases"/>
    <property type="match status" value="2"/>
</dbReference>
<evidence type="ECO:0000256" key="9">
    <source>
        <dbReference type="ARBA" id="ARBA00049563"/>
    </source>
</evidence>
<dbReference type="GO" id="GO:0006400">
    <property type="term" value="P:tRNA modification"/>
    <property type="evidence" value="ECO:0007669"/>
    <property type="project" value="TreeGrafter"/>
</dbReference>
<evidence type="ECO:0000313" key="14">
    <source>
        <dbReference type="EMBL" id="KXA64685.1"/>
    </source>
</evidence>
<accession>A0A133S571</accession>
<dbReference type="AlphaFoldDB" id="A0A133S571"/>
<comment type="function">
    <text evidence="2 10 12">Catalyzes the transfer of a dimethylallyl group onto the adenine at position 37 in tRNAs that read codons beginning with uridine, leading to the formation of N6-(dimethylallyl)adenosine (i(6)A).</text>
</comment>
<dbReference type="InterPro" id="IPR039657">
    <property type="entry name" value="Dimethylallyltransferase"/>
</dbReference>
<gene>
    <name evidence="10" type="primary">miaA</name>
    <name evidence="14" type="ORF">HMPREF3233_00810</name>
</gene>
<dbReference type="PANTHER" id="PTHR11088">
    <property type="entry name" value="TRNA DIMETHYLALLYLTRANSFERASE"/>
    <property type="match status" value="1"/>
</dbReference>
<name>A0A133S571_9FIRM</name>
<evidence type="ECO:0000256" key="2">
    <source>
        <dbReference type="ARBA" id="ARBA00003213"/>
    </source>
</evidence>
<keyword evidence="4 10" id="KW-0808">Transferase</keyword>
<dbReference type="PATRIC" id="fig|39777.7.peg.796"/>
<keyword evidence="7 10" id="KW-0067">ATP-binding</keyword>